<proteinExistence type="predicted"/>
<dbReference type="InterPro" id="IPR008479">
    <property type="entry name" value="DUF760"/>
</dbReference>
<gene>
    <name evidence="1" type="ORF">HaLaN_31090</name>
</gene>
<organism evidence="1 2">
    <name type="scientific">Haematococcus lacustris</name>
    <name type="common">Green alga</name>
    <name type="synonym">Haematococcus pluvialis</name>
    <dbReference type="NCBI Taxonomy" id="44745"/>
    <lineage>
        <taxon>Eukaryota</taxon>
        <taxon>Viridiplantae</taxon>
        <taxon>Chlorophyta</taxon>
        <taxon>core chlorophytes</taxon>
        <taxon>Chlorophyceae</taxon>
        <taxon>CS clade</taxon>
        <taxon>Chlamydomonadales</taxon>
        <taxon>Haematococcaceae</taxon>
        <taxon>Haematococcus</taxon>
    </lineage>
</organism>
<name>A0A6A0AI49_HAELA</name>
<comment type="caution">
    <text evidence="1">The sequence shown here is derived from an EMBL/GenBank/DDBJ whole genome shotgun (WGS) entry which is preliminary data.</text>
</comment>
<protein>
    <submittedName>
        <fullName evidence="1">Uncharacterized protein</fullName>
    </submittedName>
</protein>
<dbReference type="EMBL" id="BLLF01006108">
    <property type="protein sequence ID" value="GFH31953.1"/>
    <property type="molecule type" value="Genomic_DNA"/>
</dbReference>
<evidence type="ECO:0000313" key="2">
    <source>
        <dbReference type="Proteomes" id="UP000485058"/>
    </source>
</evidence>
<accession>A0A6A0AI49</accession>
<dbReference type="Proteomes" id="UP000485058">
    <property type="component" value="Unassembled WGS sequence"/>
</dbReference>
<keyword evidence="2" id="KW-1185">Reference proteome</keyword>
<dbReference type="PANTHER" id="PTHR33598:SF4">
    <property type="entry name" value="OS02G0833400 PROTEIN"/>
    <property type="match status" value="1"/>
</dbReference>
<reference evidence="1 2" key="1">
    <citation type="submission" date="2020-02" db="EMBL/GenBank/DDBJ databases">
        <title>Draft genome sequence of Haematococcus lacustris strain NIES-144.</title>
        <authorList>
            <person name="Morimoto D."/>
            <person name="Nakagawa S."/>
            <person name="Yoshida T."/>
            <person name="Sawayama S."/>
        </authorList>
    </citation>
    <scope>NUCLEOTIDE SEQUENCE [LARGE SCALE GENOMIC DNA]</scope>
    <source>
        <strain evidence="1 2">NIES-144</strain>
    </source>
</reference>
<dbReference type="AlphaFoldDB" id="A0A6A0AI49"/>
<dbReference type="Pfam" id="PF05542">
    <property type="entry name" value="DUF760"/>
    <property type="match status" value="1"/>
</dbReference>
<feature type="non-terminal residue" evidence="1">
    <location>
        <position position="1"/>
    </location>
</feature>
<sequence length="90" mass="10067">AWGSELLQYLRGVELQHLAELGTAGEDAQVAMSAFVSRLMGTVEPSQLRAMTSQFSALELSKLLFWLLVVGWTLRALEVKWEMSEEGFGY</sequence>
<evidence type="ECO:0000313" key="1">
    <source>
        <dbReference type="EMBL" id="GFH31953.1"/>
    </source>
</evidence>
<dbReference type="PANTHER" id="PTHR33598">
    <property type="entry name" value="OS02G0833400 PROTEIN"/>
    <property type="match status" value="1"/>
</dbReference>